<dbReference type="GO" id="GO:0016740">
    <property type="term" value="F:transferase activity"/>
    <property type="evidence" value="ECO:0007669"/>
    <property type="project" value="UniProtKB-KW"/>
</dbReference>
<dbReference type="PROSITE" id="PS50089">
    <property type="entry name" value="ZF_RING_2"/>
    <property type="match status" value="1"/>
</dbReference>
<dbReference type="PANTHER" id="PTHR23350:SF4">
    <property type="entry name" value="PEROXISOME BIOGENESIS FACTOR 2"/>
    <property type="match status" value="1"/>
</dbReference>
<dbReference type="InterPro" id="IPR017907">
    <property type="entry name" value="Znf_RING_CS"/>
</dbReference>
<evidence type="ECO:0000256" key="4">
    <source>
        <dbReference type="ARBA" id="ARBA00022448"/>
    </source>
</evidence>
<comment type="caution">
    <text evidence="18">The sequence shown here is derived from an EMBL/GenBank/DDBJ whole genome shotgun (WGS) entry which is preliminary data.</text>
</comment>
<dbReference type="PROSITE" id="PS00518">
    <property type="entry name" value="ZF_RING_1"/>
    <property type="match status" value="1"/>
</dbReference>
<evidence type="ECO:0000256" key="14">
    <source>
        <dbReference type="ARBA" id="ARBA00023140"/>
    </source>
</evidence>
<evidence type="ECO:0000256" key="1">
    <source>
        <dbReference type="ARBA" id="ARBA00004585"/>
    </source>
</evidence>
<dbReference type="Proteomes" id="UP000694255">
    <property type="component" value="Unassembled WGS sequence"/>
</dbReference>
<keyword evidence="4" id="KW-0813">Transport</keyword>
<organism evidence="18 19">
    <name type="scientific">[Candida] subhashii</name>
    <dbReference type="NCBI Taxonomy" id="561895"/>
    <lineage>
        <taxon>Eukaryota</taxon>
        <taxon>Fungi</taxon>
        <taxon>Dikarya</taxon>
        <taxon>Ascomycota</taxon>
        <taxon>Saccharomycotina</taxon>
        <taxon>Pichiomycetes</taxon>
        <taxon>Debaryomycetaceae</taxon>
        <taxon>Spathaspora</taxon>
    </lineage>
</organism>
<evidence type="ECO:0000256" key="2">
    <source>
        <dbReference type="ARBA" id="ARBA00004906"/>
    </source>
</evidence>
<reference evidence="18 19" key="1">
    <citation type="journal article" date="2021" name="DNA Res.">
        <title>Genome analysis of Candida subhashii reveals its hybrid nature and dual mitochondrial genome conformations.</title>
        <authorList>
            <person name="Mixao V."/>
            <person name="Hegedusova E."/>
            <person name="Saus E."/>
            <person name="Pryszcz L.P."/>
            <person name="Cillingova A."/>
            <person name="Nosek J."/>
            <person name="Gabaldon T."/>
        </authorList>
    </citation>
    <scope>NUCLEOTIDE SEQUENCE [LARGE SCALE GENOMIC DNA]</scope>
    <source>
        <strain evidence="18 19">CBS 10753</strain>
    </source>
</reference>
<name>A0A8J5UM29_9ASCO</name>
<keyword evidence="14" id="KW-0576">Peroxisome</keyword>
<dbReference type="PANTHER" id="PTHR23350">
    <property type="entry name" value="PEROXISOME ASSEMBLY PROTEIN 10"/>
    <property type="match status" value="1"/>
</dbReference>
<keyword evidence="9" id="KW-0833">Ubl conjugation pathway</keyword>
<comment type="similarity">
    <text evidence="3">Belongs to the pex2/pex10/pex12 family.</text>
</comment>
<proteinExistence type="inferred from homology"/>
<evidence type="ECO:0000256" key="12">
    <source>
        <dbReference type="ARBA" id="ARBA00022989"/>
    </source>
</evidence>
<dbReference type="InterPro" id="IPR018957">
    <property type="entry name" value="Znf_C3HC4_RING-type"/>
</dbReference>
<dbReference type="SMART" id="SM00184">
    <property type="entry name" value="RING"/>
    <property type="match status" value="1"/>
</dbReference>
<keyword evidence="8 15" id="KW-0863">Zinc-finger</keyword>
<keyword evidence="12" id="KW-1133">Transmembrane helix</keyword>
<dbReference type="AlphaFoldDB" id="A0A8J5UM29"/>
<dbReference type="GO" id="GO:0016567">
    <property type="term" value="P:protein ubiquitination"/>
    <property type="evidence" value="ECO:0007669"/>
    <property type="project" value="UniProtKB-ARBA"/>
</dbReference>
<accession>A0A8J5UM29</accession>
<evidence type="ECO:0000259" key="17">
    <source>
        <dbReference type="PROSITE" id="PS50089"/>
    </source>
</evidence>
<dbReference type="GO" id="GO:0008270">
    <property type="term" value="F:zinc ion binding"/>
    <property type="evidence" value="ECO:0007669"/>
    <property type="project" value="UniProtKB-KW"/>
</dbReference>
<dbReference type="GO" id="GO:0016562">
    <property type="term" value="P:protein import into peroxisome matrix, receptor recycling"/>
    <property type="evidence" value="ECO:0007669"/>
    <property type="project" value="UniProtKB-ARBA"/>
</dbReference>
<keyword evidence="5" id="KW-0808">Transferase</keyword>
<feature type="compositionally biased region" description="Acidic residues" evidence="16">
    <location>
        <begin position="348"/>
        <end position="363"/>
    </location>
</feature>
<evidence type="ECO:0000256" key="3">
    <source>
        <dbReference type="ARBA" id="ARBA00008704"/>
    </source>
</evidence>
<protein>
    <submittedName>
        <fullName evidence="18">PEX2</fullName>
    </submittedName>
</protein>
<keyword evidence="7" id="KW-0479">Metal-binding</keyword>
<evidence type="ECO:0000313" key="18">
    <source>
        <dbReference type="EMBL" id="KAG7665928.1"/>
    </source>
</evidence>
<feature type="compositionally biased region" description="Acidic residues" evidence="16">
    <location>
        <begin position="300"/>
        <end position="309"/>
    </location>
</feature>
<dbReference type="InterPro" id="IPR006845">
    <property type="entry name" value="Pex_N"/>
</dbReference>
<gene>
    <name evidence="18" type="ORF">J8A68_000551</name>
</gene>
<evidence type="ECO:0000256" key="16">
    <source>
        <dbReference type="SAM" id="MobiDB-lite"/>
    </source>
</evidence>
<keyword evidence="10" id="KW-0862">Zinc</keyword>
<feature type="region of interest" description="Disordered" evidence="16">
    <location>
        <begin position="335"/>
        <end position="363"/>
    </location>
</feature>
<evidence type="ECO:0000256" key="7">
    <source>
        <dbReference type="ARBA" id="ARBA00022723"/>
    </source>
</evidence>
<comment type="pathway">
    <text evidence="2">Protein modification; protein ubiquitination.</text>
</comment>
<evidence type="ECO:0000256" key="5">
    <source>
        <dbReference type="ARBA" id="ARBA00022679"/>
    </source>
</evidence>
<keyword evidence="6" id="KW-0812">Transmembrane</keyword>
<evidence type="ECO:0000256" key="9">
    <source>
        <dbReference type="ARBA" id="ARBA00022786"/>
    </source>
</evidence>
<evidence type="ECO:0000256" key="8">
    <source>
        <dbReference type="ARBA" id="ARBA00022771"/>
    </source>
</evidence>
<feature type="region of interest" description="Disordered" evidence="16">
    <location>
        <begin position="300"/>
        <end position="321"/>
    </location>
</feature>
<keyword evidence="13" id="KW-0472">Membrane</keyword>
<evidence type="ECO:0000256" key="6">
    <source>
        <dbReference type="ARBA" id="ARBA00022692"/>
    </source>
</evidence>
<sequence length="363" mass="40605">MIPISYPSPRVSQLDASILDSELFTLLKEQLSSIFQLHNNSKYSFGQHPELYSLLLNLVIFRQTIWKSGSSYGLSLQNLRLTDIKNGKIIGNSKRGLLLAVLILQYLYGRLQTYLYGFDESIEEGTSSNSISTKLKNYLVSNRSLILNKIDNTLKLANLINFTVFLIDGKYPSVVHRLFGIMGHAPTITPYTNLPIHECAICHDNNNQASSTGARTFPSAGPVTNPYITNCGHIYCYVCIAARFNMISKGGEDLPCLRCGQRLEWFQELDSDEQAIDKDAITIANEQEEDEVDEVDFDDNESIVSDDDGNLTPYDPGHLSTSRIDRQMSSVSAIFDADSHESTSSEGEFSEEEDFEEEAAAFM</sequence>
<evidence type="ECO:0000256" key="10">
    <source>
        <dbReference type="ARBA" id="ARBA00022833"/>
    </source>
</evidence>
<evidence type="ECO:0000256" key="11">
    <source>
        <dbReference type="ARBA" id="ARBA00022927"/>
    </source>
</evidence>
<dbReference type="InterPro" id="IPR001841">
    <property type="entry name" value="Znf_RING"/>
</dbReference>
<dbReference type="GeneID" id="73467352"/>
<evidence type="ECO:0000313" key="19">
    <source>
        <dbReference type="Proteomes" id="UP000694255"/>
    </source>
</evidence>
<dbReference type="RefSeq" id="XP_049266160.1">
    <property type="nucleotide sequence ID" value="XM_049409607.1"/>
</dbReference>
<dbReference type="Pfam" id="PF04757">
    <property type="entry name" value="Pex2_Pex12"/>
    <property type="match status" value="1"/>
</dbReference>
<dbReference type="InterPro" id="IPR025654">
    <property type="entry name" value="PEX2/10"/>
</dbReference>
<comment type="subcellular location">
    <subcellularLocation>
        <location evidence="1">Peroxisome membrane</location>
        <topology evidence="1">Multi-pass membrane protein</topology>
    </subcellularLocation>
</comment>
<evidence type="ECO:0000256" key="15">
    <source>
        <dbReference type="PROSITE-ProRule" id="PRU00175"/>
    </source>
</evidence>
<dbReference type="GO" id="GO:0005778">
    <property type="term" value="C:peroxisomal membrane"/>
    <property type="evidence" value="ECO:0007669"/>
    <property type="project" value="UniProtKB-SubCell"/>
</dbReference>
<dbReference type="OrthoDB" id="1701437at2759"/>
<dbReference type="EMBL" id="JAGSYN010000045">
    <property type="protein sequence ID" value="KAG7665928.1"/>
    <property type="molecule type" value="Genomic_DNA"/>
</dbReference>
<keyword evidence="19" id="KW-1185">Reference proteome</keyword>
<evidence type="ECO:0000256" key="13">
    <source>
        <dbReference type="ARBA" id="ARBA00023136"/>
    </source>
</evidence>
<keyword evidence="11" id="KW-0653">Protein transport</keyword>
<feature type="domain" description="RING-type" evidence="17">
    <location>
        <begin position="199"/>
        <end position="259"/>
    </location>
</feature>
<dbReference type="Pfam" id="PF00097">
    <property type="entry name" value="zf-C3HC4"/>
    <property type="match status" value="1"/>
</dbReference>